<reference evidence="1" key="1">
    <citation type="submission" date="2014-09" db="EMBL/GenBank/DDBJ databases">
        <authorList>
            <person name="Magalhaes I.L.F."/>
            <person name="Oliveira U."/>
            <person name="Santos F.R."/>
            <person name="Vidigal T.H.D.A."/>
            <person name="Brescovit A.D."/>
            <person name="Santos A.J."/>
        </authorList>
    </citation>
    <scope>NUCLEOTIDE SEQUENCE</scope>
    <source>
        <tissue evidence="1">Shoot tissue taken approximately 20 cm above the soil surface</tissue>
    </source>
</reference>
<proteinExistence type="predicted"/>
<accession>A0A0A9H6G6</accession>
<organism evidence="1">
    <name type="scientific">Arundo donax</name>
    <name type="common">Giant reed</name>
    <name type="synonym">Donax arundinaceus</name>
    <dbReference type="NCBI Taxonomy" id="35708"/>
    <lineage>
        <taxon>Eukaryota</taxon>
        <taxon>Viridiplantae</taxon>
        <taxon>Streptophyta</taxon>
        <taxon>Embryophyta</taxon>
        <taxon>Tracheophyta</taxon>
        <taxon>Spermatophyta</taxon>
        <taxon>Magnoliopsida</taxon>
        <taxon>Liliopsida</taxon>
        <taxon>Poales</taxon>
        <taxon>Poaceae</taxon>
        <taxon>PACMAD clade</taxon>
        <taxon>Arundinoideae</taxon>
        <taxon>Arundineae</taxon>
        <taxon>Arundo</taxon>
    </lineage>
</organism>
<dbReference type="EMBL" id="GBRH01166507">
    <property type="protein sequence ID" value="JAE31389.1"/>
    <property type="molecule type" value="Transcribed_RNA"/>
</dbReference>
<dbReference type="AlphaFoldDB" id="A0A0A9H6G6"/>
<reference evidence="1" key="2">
    <citation type="journal article" date="2015" name="Data Brief">
        <title>Shoot transcriptome of the giant reed, Arundo donax.</title>
        <authorList>
            <person name="Barrero R.A."/>
            <person name="Guerrero F.D."/>
            <person name="Moolhuijzen P."/>
            <person name="Goolsby J.A."/>
            <person name="Tidwell J."/>
            <person name="Bellgard S.E."/>
            <person name="Bellgard M.I."/>
        </authorList>
    </citation>
    <scope>NUCLEOTIDE SEQUENCE</scope>
    <source>
        <tissue evidence="1">Shoot tissue taken approximately 20 cm above the soil surface</tissue>
    </source>
</reference>
<sequence length="47" mass="5374">MHSGKHMLFSHKLGSCLLFWGPLQVLRPKVLTSPILPHHRLQASLLF</sequence>
<name>A0A0A9H6G6_ARUDO</name>
<protein>
    <submittedName>
        <fullName evidence="1">Uncharacterized protein</fullName>
    </submittedName>
</protein>
<evidence type="ECO:0000313" key="1">
    <source>
        <dbReference type="EMBL" id="JAE31389.1"/>
    </source>
</evidence>